<name>A0A2R5EUS8_9BACL</name>
<dbReference type="Pfam" id="PF06580">
    <property type="entry name" value="His_kinase"/>
    <property type="match status" value="1"/>
</dbReference>
<feature type="domain" description="HAMP" evidence="14">
    <location>
        <begin position="357"/>
        <end position="400"/>
    </location>
</feature>
<dbReference type="Pfam" id="PF00672">
    <property type="entry name" value="HAMP"/>
    <property type="match status" value="1"/>
</dbReference>
<evidence type="ECO:0000259" key="14">
    <source>
        <dbReference type="PROSITE" id="PS50885"/>
    </source>
</evidence>
<keyword evidence="8 15" id="KW-0418">Kinase</keyword>
<evidence type="ECO:0000256" key="12">
    <source>
        <dbReference type="SAM" id="Phobius"/>
    </source>
</evidence>
<dbReference type="AlphaFoldDB" id="A0A2R5EUS8"/>
<dbReference type="InterPro" id="IPR003660">
    <property type="entry name" value="HAMP_dom"/>
</dbReference>
<evidence type="ECO:0000256" key="8">
    <source>
        <dbReference type="ARBA" id="ARBA00022777"/>
    </source>
</evidence>
<dbReference type="GO" id="GO:0005524">
    <property type="term" value="F:ATP binding"/>
    <property type="evidence" value="ECO:0007669"/>
    <property type="project" value="UniProtKB-KW"/>
</dbReference>
<dbReference type="Proteomes" id="UP000245202">
    <property type="component" value="Unassembled WGS sequence"/>
</dbReference>
<evidence type="ECO:0000256" key="7">
    <source>
        <dbReference type="ARBA" id="ARBA00022741"/>
    </source>
</evidence>
<dbReference type="CDD" id="cd06225">
    <property type="entry name" value="HAMP"/>
    <property type="match status" value="1"/>
</dbReference>
<keyword evidence="4" id="KW-1003">Cell membrane</keyword>
<feature type="domain" description="Histidine kinase" evidence="13">
    <location>
        <begin position="510"/>
        <end position="616"/>
    </location>
</feature>
<evidence type="ECO:0000256" key="10">
    <source>
        <dbReference type="ARBA" id="ARBA00023012"/>
    </source>
</evidence>
<keyword evidence="7" id="KW-0547">Nucleotide-binding</keyword>
<organism evidence="15 16">
    <name type="scientific">Paenibacillus agaridevorans</name>
    <dbReference type="NCBI Taxonomy" id="171404"/>
    <lineage>
        <taxon>Bacteria</taxon>
        <taxon>Bacillati</taxon>
        <taxon>Bacillota</taxon>
        <taxon>Bacilli</taxon>
        <taxon>Bacillales</taxon>
        <taxon>Paenibacillaceae</taxon>
        <taxon>Paenibacillus</taxon>
    </lineage>
</organism>
<evidence type="ECO:0000256" key="1">
    <source>
        <dbReference type="ARBA" id="ARBA00000085"/>
    </source>
</evidence>
<evidence type="ECO:0000256" key="4">
    <source>
        <dbReference type="ARBA" id="ARBA00022475"/>
    </source>
</evidence>
<dbReference type="Gene3D" id="3.30.565.10">
    <property type="entry name" value="Histidine kinase-like ATPase, C-terminal domain"/>
    <property type="match status" value="1"/>
</dbReference>
<proteinExistence type="predicted"/>
<dbReference type="GO" id="GO:0000155">
    <property type="term" value="F:phosphorelay sensor kinase activity"/>
    <property type="evidence" value="ECO:0007669"/>
    <property type="project" value="InterPro"/>
</dbReference>
<keyword evidence="11 12" id="KW-0472">Membrane</keyword>
<dbReference type="SMART" id="SM00387">
    <property type="entry name" value="HATPase_c"/>
    <property type="match status" value="1"/>
</dbReference>
<dbReference type="Pfam" id="PF02518">
    <property type="entry name" value="HATPase_c"/>
    <property type="match status" value="1"/>
</dbReference>
<dbReference type="PANTHER" id="PTHR34220:SF7">
    <property type="entry name" value="SENSOR HISTIDINE KINASE YPDA"/>
    <property type="match status" value="1"/>
</dbReference>
<dbReference type="PROSITE" id="PS50885">
    <property type="entry name" value="HAMP"/>
    <property type="match status" value="1"/>
</dbReference>
<feature type="transmembrane region" description="Helical" evidence="12">
    <location>
        <begin position="326"/>
        <end position="351"/>
    </location>
</feature>
<keyword evidence="5" id="KW-0597">Phosphoprotein</keyword>
<keyword evidence="12" id="KW-0812">Transmembrane</keyword>
<evidence type="ECO:0000256" key="2">
    <source>
        <dbReference type="ARBA" id="ARBA00004651"/>
    </source>
</evidence>
<dbReference type="PROSITE" id="PS50109">
    <property type="entry name" value="HIS_KIN"/>
    <property type="match status" value="1"/>
</dbReference>
<evidence type="ECO:0000256" key="11">
    <source>
        <dbReference type="ARBA" id="ARBA00023136"/>
    </source>
</evidence>
<keyword evidence="9" id="KW-0067">ATP-binding</keyword>
<dbReference type="InterPro" id="IPR010559">
    <property type="entry name" value="Sig_transdc_His_kin_internal"/>
</dbReference>
<keyword evidence="6" id="KW-0808">Transferase</keyword>
<feature type="transmembrane region" description="Helical" evidence="12">
    <location>
        <begin position="32"/>
        <end position="52"/>
    </location>
</feature>
<dbReference type="InterPro" id="IPR005467">
    <property type="entry name" value="His_kinase_dom"/>
</dbReference>
<dbReference type="EMBL" id="BDQX01000171">
    <property type="protein sequence ID" value="GBG08808.1"/>
    <property type="molecule type" value="Genomic_DNA"/>
</dbReference>
<gene>
    <name evidence="15" type="ORF">PAT3040_03409</name>
</gene>
<dbReference type="SUPFAM" id="SSF55874">
    <property type="entry name" value="ATPase domain of HSP90 chaperone/DNA topoisomerase II/histidine kinase"/>
    <property type="match status" value="1"/>
</dbReference>
<reference evidence="15 16" key="1">
    <citation type="submission" date="2017-08" db="EMBL/GenBank/DDBJ databases">
        <title>Substantial Increase in Enzyme Production by Combined Drug-Resistance Mutations in Paenibacillus agaridevorans.</title>
        <authorList>
            <person name="Tanaka Y."/>
            <person name="Funane K."/>
            <person name="Hosaka T."/>
            <person name="Shiwa Y."/>
            <person name="Fujita N."/>
            <person name="Miyazaki T."/>
            <person name="Yoshikawa H."/>
            <person name="Murakami K."/>
            <person name="Kasahara K."/>
            <person name="Inaoka T."/>
            <person name="Hiraga Y."/>
            <person name="Ochi K."/>
        </authorList>
    </citation>
    <scope>NUCLEOTIDE SEQUENCE [LARGE SCALE GENOMIC DNA]</scope>
    <source>
        <strain evidence="15 16">T-3040</strain>
    </source>
</reference>
<evidence type="ECO:0000313" key="15">
    <source>
        <dbReference type="EMBL" id="GBG08808.1"/>
    </source>
</evidence>
<keyword evidence="12" id="KW-1133">Transmembrane helix</keyword>
<sequence>MFSYMIANPRGRANVFANFYRKRIRNSLFGKWILLFALIAVVSIVTLAYGAYSYMSQSVVEEVLDNQKKTMDAVGEEMTRTYEAAQAAVENLYRDQVLADHASFLLQHSFDEYIRHKLDSFYEQSGKGVNVLTYFDNWIDDHPSAEHLLLYSTDRQFLYAFKQQGQSRLIGAHAARSYIPDAMSLDAQPVGPPNAWLLKELGLSARASGLISFRVPISDKNTYKNIGQLLVFYRNDAIERTVRRIGGEQKGSILVLSAEGVVLYDSSGKYVGARHPDADILQSLDAEEKLKERAYVNKLTNSQAGYTVVGIAPKAEVSEAYGGFRLVILLAAALSIVFVVLLPGALVVNYAKRTGNIIRFMRKVEQGELTPRIPDEKDDELGQIARSFNEMLDELSRYIDRVYKAEIRQKRTEFAALQARVNPHFLYNTLEVIRMRALSQGADDVAEMIYSLSALFRGVVRDKTVYTVKDEIEMCRLYLELFRIRYKDKFAYEIKVKPGTGSAETVKLLLQPVIENYIVHGMRHDSFDNLIEIEAYTDQENVVIEVRDNGTGVPEDKLKAIESYQNQREEEGEGGSFGLRSVRERILLMYGEEGGLTVANRSEGGARVTLAFPFRKGEQGLHV</sequence>
<evidence type="ECO:0000256" key="3">
    <source>
        <dbReference type="ARBA" id="ARBA00012438"/>
    </source>
</evidence>
<protein>
    <recommendedName>
        <fullName evidence="3">histidine kinase</fullName>
        <ecNumber evidence="3">2.7.13.3</ecNumber>
    </recommendedName>
</protein>
<evidence type="ECO:0000256" key="5">
    <source>
        <dbReference type="ARBA" id="ARBA00022553"/>
    </source>
</evidence>
<evidence type="ECO:0000256" key="6">
    <source>
        <dbReference type="ARBA" id="ARBA00022679"/>
    </source>
</evidence>
<dbReference type="InterPro" id="IPR050640">
    <property type="entry name" value="Bact_2-comp_sensor_kinase"/>
</dbReference>
<comment type="subcellular location">
    <subcellularLocation>
        <location evidence="2">Cell membrane</location>
        <topology evidence="2">Multi-pass membrane protein</topology>
    </subcellularLocation>
</comment>
<dbReference type="InterPro" id="IPR003594">
    <property type="entry name" value="HATPase_dom"/>
</dbReference>
<evidence type="ECO:0000313" key="16">
    <source>
        <dbReference type="Proteomes" id="UP000245202"/>
    </source>
</evidence>
<keyword evidence="16" id="KW-1185">Reference proteome</keyword>
<dbReference type="SMART" id="SM00304">
    <property type="entry name" value="HAMP"/>
    <property type="match status" value="1"/>
</dbReference>
<accession>A0A2R5EUS8</accession>
<comment type="caution">
    <text evidence="15">The sequence shown here is derived from an EMBL/GenBank/DDBJ whole genome shotgun (WGS) entry which is preliminary data.</text>
</comment>
<dbReference type="InterPro" id="IPR036890">
    <property type="entry name" value="HATPase_C_sf"/>
</dbReference>
<dbReference type="EC" id="2.7.13.3" evidence="3"/>
<dbReference type="SUPFAM" id="SSF158472">
    <property type="entry name" value="HAMP domain-like"/>
    <property type="match status" value="1"/>
</dbReference>
<evidence type="ECO:0000256" key="9">
    <source>
        <dbReference type="ARBA" id="ARBA00022840"/>
    </source>
</evidence>
<comment type="catalytic activity">
    <reaction evidence="1">
        <text>ATP + protein L-histidine = ADP + protein N-phospho-L-histidine.</text>
        <dbReference type="EC" id="2.7.13.3"/>
    </reaction>
</comment>
<dbReference type="Gene3D" id="6.10.340.10">
    <property type="match status" value="1"/>
</dbReference>
<dbReference type="GO" id="GO:0005886">
    <property type="term" value="C:plasma membrane"/>
    <property type="evidence" value="ECO:0007669"/>
    <property type="project" value="UniProtKB-SubCell"/>
</dbReference>
<evidence type="ECO:0000259" key="13">
    <source>
        <dbReference type="PROSITE" id="PS50109"/>
    </source>
</evidence>
<dbReference type="PANTHER" id="PTHR34220">
    <property type="entry name" value="SENSOR HISTIDINE KINASE YPDA"/>
    <property type="match status" value="1"/>
</dbReference>
<keyword evidence="10" id="KW-0902">Two-component regulatory system</keyword>